<sequence length="406" mass="43994">MSSTGLCHRRHRSHSASSPIRGTTHLSDDPKWRMSVKRARPSYPRSPSSYNDILGASEPPEKWDVDHWRRGKRARRDSATQGGEGSALSSGSVFSGERPPSLRPMPPLACTPAAFGLLPDRRRQKTRRLSRGAETRPDLAHVHDEELMSATELERMRADALCELQRSIEESGEGLVLRMRDYESARSASPTRGAAHYRRRRREADEGRSAEDAGDRAADDDDEVEIVSADCLSRSAPFHFRAPSHQKRSLSLAHMDVDLPEVPPALDPGHADGSELTDGSGHCSSTYSSDDDDDLSPDDAASVTPQGVAFTPALTHTYTSSANSSLISLPLSQPHGSSPPSSLPDGLGTSPNMPSSASRSEKALAALTLAMANGAADLNDYSAVHFADAVEEHSAFNEYHVGELWK</sequence>
<name>A0A2H3J7A3_WOLCO</name>
<proteinExistence type="predicted"/>
<organism evidence="2 3">
    <name type="scientific">Wolfiporia cocos (strain MD-104)</name>
    <name type="common">Brown rot fungus</name>
    <dbReference type="NCBI Taxonomy" id="742152"/>
    <lineage>
        <taxon>Eukaryota</taxon>
        <taxon>Fungi</taxon>
        <taxon>Dikarya</taxon>
        <taxon>Basidiomycota</taxon>
        <taxon>Agaricomycotina</taxon>
        <taxon>Agaricomycetes</taxon>
        <taxon>Polyporales</taxon>
        <taxon>Phaeolaceae</taxon>
        <taxon>Wolfiporia</taxon>
    </lineage>
</organism>
<evidence type="ECO:0000256" key="1">
    <source>
        <dbReference type="SAM" id="MobiDB-lite"/>
    </source>
</evidence>
<feature type="region of interest" description="Disordered" evidence="1">
    <location>
        <begin position="259"/>
        <end position="304"/>
    </location>
</feature>
<protein>
    <submittedName>
        <fullName evidence="2">Uncharacterized protein</fullName>
    </submittedName>
</protein>
<keyword evidence="3" id="KW-1185">Reference proteome</keyword>
<feature type="region of interest" description="Disordered" evidence="1">
    <location>
        <begin position="1"/>
        <end position="137"/>
    </location>
</feature>
<feature type="compositionally biased region" description="Basic and acidic residues" evidence="1">
    <location>
        <begin position="59"/>
        <end position="68"/>
    </location>
</feature>
<gene>
    <name evidence="2" type="ORF">WOLCODRAFT_22064</name>
</gene>
<reference evidence="2 3" key="1">
    <citation type="journal article" date="2012" name="Science">
        <title>The Paleozoic origin of enzymatic lignin decomposition reconstructed from 31 fungal genomes.</title>
        <authorList>
            <person name="Floudas D."/>
            <person name="Binder M."/>
            <person name="Riley R."/>
            <person name="Barry K."/>
            <person name="Blanchette R.A."/>
            <person name="Henrissat B."/>
            <person name="Martinez A.T."/>
            <person name="Otillar R."/>
            <person name="Spatafora J.W."/>
            <person name="Yadav J.S."/>
            <person name="Aerts A."/>
            <person name="Benoit I."/>
            <person name="Boyd A."/>
            <person name="Carlson A."/>
            <person name="Copeland A."/>
            <person name="Coutinho P.M."/>
            <person name="de Vries R.P."/>
            <person name="Ferreira P."/>
            <person name="Findley K."/>
            <person name="Foster B."/>
            <person name="Gaskell J."/>
            <person name="Glotzer D."/>
            <person name="Gorecki P."/>
            <person name="Heitman J."/>
            <person name="Hesse C."/>
            <person name="Hori C."/>
            <person name="Igarashi K."/>
            <person name="Jurgens J.A."/>
            <person name="Kallen N."/>
            <person name="Kersten P."/>
            <person name="Kohler A."/>
            <person name="Kuees U."/>
            <person name="Kumar T.K.A."/>
            <person name="Kuo A."/>
            <person name="LaButti K."/>
            <person name="Larrondo L.F."/>
            <person name="Lindquist E."/>
            <person name="Ling A."/>
            <person name="Lombard V."/>
            <person name="Lucas S."/>
            <person name="Lundell T."/>
            <person name="Martin R."/>
            <person name="McLaughlin D.J."/>
            <person name="Morgenstern I."/>
            <person name="Morin E."/>
            <person name="Murat C."/>
            <person name="Nagy L.G."/>
            <person name="Nolan M."/>
            <person name="Ohm R.A."/>
            <person name="Patyshakuliyeva A."/>
            <person name="Rokas A."/>
            <person name="Ruiz-Duenas F.J."/>
            <person name="Sabat G."/>
            <person name="Salamov A."/>
            <person name="Samejima M."/>
            <person name="Schmutz J."/>
            <person name="Slot J.C."/>
            <person name="St John F."/>
            <person name="Stenlid J."/>
            <person name="Sun H."/>
            <person name="Sun S."/>
            <person name="Syed K."/>
            <person name="Tsang A."/>
            <person name="Wiebenga A."/>
            <person name="Young D."/>
            <person name="Pisabarro A."/>
            <person name="Eastwood D.C."/>
            <person name="Martin F."/>
            <person name="Cullen D."/>
            <person name="Grigoriev I.V."/>
            <person name="Hibbett D.S."/>
        </authorList>
    </citation>
    <scope>NUCLEOTIDE SEQUENCE [LARGE SCALE GENOMIC DNA]</scope>
    <source>
        <strain evidence="2 3">MD-104</strain>
    </source>
</reference>
<dbReference type="EMBL" id="KB467831">
    <property type="protein sequence ID" value="PCH33528.1"/>
    <property type="molecule type" value="Genomic_DNA"/>
</dbReference>
<feature type="compositionally biased region" description="Low complexity" evidence="1">
    <location>
        <begin position="329"/>
        <end position="351"/>
    </location>
</feature>
<feature type="region of interest" description="Disordered" evidence="1">
    <location>
        <begin position="183"/>
        <end position="222"/>
    </location>
</feature>
<evidence type="ECO:0000313" key="2">
    <source>
        <dbReference type="EMBL" id="PCH33528.1"/>
    </source>
</evidence>
<feature type="region of interest" description="Disordered" evidence="1">
    <location>
        <begin position="329"/>
        <end position="359"/>
    </location>
</feature>
<dbReference type="AlphaFoldDB" id="A0A2H3J7A3"/>
<dbReference type="Proteomes" id="UP000218811">
    <property type="component" value="Unassembled WGS sequence"/>
</dbReference>
<dbReference type="OMA" id="DVKWRIS"/>
<evidence type="ECO:0000313" key="3">
    <source>
        <dbReference type="Proteomes" id="UP000218811"/>
    </source>
</evidence>
<feature type="compositionally biased region" description="Low complexity" evidence="1">
    <location>
        <begin position="41"/>
        <end position="50"/>
    </location>
</feature>
<feature type="compositionally biased region" description="Basic and acidic residues" evidence="1">
    <location>
        <begin position="202"/>
        <end position="217"/>
    </location>
</feature>
<accession>A0A2H3J7A3</accession>